<protein>
    <recommendedName>
        <fullName evidence="3">5-carboxymethyl-2-hydroxymuconate isomerase</fullName>
    </recommendedName>
</protein>
<evidence type="ECO:0000313" key="1">
    <source>
        <dbReference type="EMBL" id="ODN43017.1"/>
    </source>
</evidence>
<dbReference type="Proteomes" id="UP000094329">
    <property type="component" value="Unassembled WGS sequence"/>
</dbReference>
<gene>
    <name evidence="1" type="ORF">BGC07_08940</name>
</gene>
<evidence type="ECO:0008006" key="3">
    <source>
        <dbReference type="Google" id="ProtNLM"/>
    </source>
</evidence>
<dbReference type="EMBL" id="MDTU01000001">
    <property type="protein sequence ID" value="ODN43017.1"/>
    <property type="molecule type" value="Genomic_DNA"/>
</dbReference>
<dbReference type="SUPFAM" id="SSF55331">
    <property type="entry name" value="Tautomerase/MIF"/>
    <property type="match status" value="1"/>
</dbReference>
<comment type="caution">
    <text evidence="1">The sequence shown here is derived from an EMBL/GenBank/DDBJ whole genome shotgun (WGS) entry which is preliminary data.</text>
</comment>
<accession>A0ABX3A2D5</accession>
<proteinExistence type="predicted"/>
<evidence type="ECO:0000313" key="2">
    <source>
        <dbReference type="Proteomes" id="UP000094329"/>
    </source>
</evidence>
<keyword evidence="2" id="KW-1185">Reference proteome</keyword>
<sequence length="112" mass="13067">MPHIELKYSDDLLINADEIFEVIENVINQHDSSSGVCKGRAYPTGLYKHTHILISLSLLEKPHRDDNFSQELINKLEKEVKKIIQQDCYFSLSLNYNLSYYITNQHHVEKSC</sequence>
<dbReference type="InterPro" id="IPR014347">
    <property type="entry name" value="Tautomerase/MIF_sf"/>
</dbReference>
<name>A0ABX3A2D5_9GAMM</name>
<organism evidence="1 2">
    <name type="scientific">Piscirickettsia litoralis</name>
    <dbReference type="NCBI Taxonomy" id="1891921"/>
    <lineage>
        <taxon>Bacteria</taxon>
        <taxon>Pseudomonadati</taxon>
        <taxon>Pseudomonadota</taxon>
        <taxon>Gammaproteobacteria</taxon>
        <taxon>Thiotrichales</taxon>
        <taxon>Piscirickettsiaceae</taxon>
        <taxon>Piscirickettsia</taxon>
    </lineage>
</organism>
<reference evidence="1 2" key="1">
    <citation type="submission" date="2016-08" db="EMBL/GenBank/DDBJ databases">
        <title>Draft genome sequence of Candidatus Piscirickettsia litoralis, from seawater.</title>
        <authorList>
            <person name="Wan X."/>
            <person name="Lee A.J."/>
            <person name="Hou S."/>
            <person name="Donachie S.P."/>
        </authorList>
    </citation>
    <scope>NUCLEOTIDE SEQUENCE [LARGE SCALE GENOMIC DNA]</scope>
    <source>
        <strain evidence="1 2">Y2</strain>
    </source>
</reference>
<dbReference type="RefSeq" id="WP_069312814.1">
    <property type="nucleotide sequence ID" value="NZ_MDTU01000001.1"/>
</dbReference>